<sequence length="64" mass="6581">MAGTAAPRQGDPAPSLSPFPIDWCTDIPQLGILGTTAGGDTLGVVKPQERKDLTSGDFADQNPS</sequence>
<organism evidence="2 3">
    <name type="scientific">Saguinus oedipus</name>
    <name type="common">Cotton-top tamarin</name>
    <name type="synonym">Oedipomidas oedipus</name>
    <dbReference type="NCBI Taxonomy" id="9490"/>
    <lineage>
        <taxon>Eukaryota</taxon>
        <taxon>Metazoa</taxon>
        <taxon>Chordata</taxon>
        <taxon>Craniata</taxon>
        <taxon>Vertebrata</taxon>
        <taxon>Euteleostomi</taxon>
        <taxon>Mammalia</taxon>
        <taxon>Eutheria</taxon>
        <taxon>Euarchontoglires</taxon>
        <taxon>Primates</taxon>
        <taxon>Haplorrhini</taxon>
        <taxon>Platyrrhini</taxon>
        <taxon>Cebidae</taxon>
        <taxon>Callitrichinae</taxon>
        <taxon>Saguinus</taxon>
    </lineage>
</organism>
<feature type="region of interest" description="Disordered" evidence="1">
    <location>
        <begin position="36"/>
        <end position="64"/>
    </location>
</feature>
<accession>A0ABQ9VS86</accession>
<evidence type="ECO:0000313" key="2">
    <source>
        <dbReference type="EMBL" id="KAK2112256.1"/>
    </source>
</evidence>
<evidence type="ECO:0000313" key="3">
    <source>
        <dbReference type="Proteomes" id="UP001266305"/>
    </source>
</evidence>
<reference evidence="2 3" key="1">
    <citation type="submission" date="2023-05" db="EMBL/GenBank/DDBJ databases">
        <title>B98-5 Cell Line De Novo Hybrid Assembly: An Optical Mapping Approach.</title>
        <authorList>
            <person name="Kananen K."/>
            <person name="Auerbach J.A."/>
            <person name="Kautto E."/>
            <person name="Blachly J.S."/>
        </authorList>
    </citation>
    <scope>NUCLEOTIDE SEQUENCE [LARGE SCALE GENOMIC DNA]</scope>
    <source>
        <strain evidence="2">B95-8</strain>
        <tissue evidence="2">Cell line</tissue>
    </source>
</reference>
<comment type="caution">
    <text evidence="2">The sequence shown here is derived from an EMBL/GenBank/DDBJ whole genome shotgun (WGS) entry which is preliminary data.</text>
</comment>
<keyword evidence="3" id="KW-1185">Reference proteome</keyword>
<protein>
    <submittedName>
        <fullName evidence="2">Uncharacterized protein</fullName>
    </submittedName>
</protein>
<gene>
    <name evidence="2" type="ORF">P7K49_012003</name>
</gene>
<dbReference type="EMBL" id="JASSZA010000005">
    <property type="protein sequence ID" value="KAK2112256.1"/>
    <property type="molecule type" value="Genomic_DNA"/>
</dbReference>
<dbReference type="Proteomes" id="UP001266305">
    <property type="component" value="Unassembled WGS sequence"/>
</dbReference>
<evidence type="ECO:0000256" key="1">
    <source>
        <dbReference type="SAM" id="MobiDB-lite"/>
    </source>
</evidence>
<feature type="region of interest" description="Disordered" evidence="1">
    <location>
        <begin position="1"/>
        <end position="20"/>
    </location>
</feature>
<proteinExistence type="predicted"/>
<name>A0ABQ9VS86_SAGOE</name>